<feature type="compositionally biased region" description="Polar residues" evidence="1">
    <location>
        <begin position="29"/>
        <end position="45"/>
    </location>
</feature>
<organism evidence="2 3">
    <name type="scientific">Neohortaea acidophila</name>
    <dbReference type="NCBI Taxonomy" id="245834"/>
    <lineage>
        <taxon>Eukaryota</taxon>
        <taxon>Fungi</taxon>
        <taxon>Dikarya</taxon>
        <taxon>Ascomycota</taxon>
        <taxon>Pezizomycotina</taxon>
        <taxon>Dothideomycetes</taxon>
        <taxon>Dothideomycetidae</taxon>
        <taxon>Mycosphaerellales</taxon>
        <taxon>Teratosphaeriaceae</taxon>
        <taxon>Neohortaea</taxon>
    </lineage>
</organism>
<feature type="region of interest" description="Disordered" evidence="1">
    <location>
        <begin position="1"/>
        <end position="114"/>
    </location>
</feature>
<keyword evidence="3" id="KW-1185">Reference proteome</keyword>
<evidence type="ECO:0000256" key="1">
    <source>
        <dbReference type="SAM" id="MobiDB-lite"/>
    </source>
</evidence>
<proteinExistence type="predicted"/>
<evidence type="ECO:0000313" key="2">
    <source>
        <dbReference type="EMBL" id="KAF2484150.1"/>
    </source>
</evidence>
<name>A0A6A6PVJ0_9PEZI</name>
<dbReference type="GeneID" id="54474249"/>
<reference evidence="2" key="1">
    <citation type="journal article" date="2020" name="Stud. Mycol.">
        <title>101 Dothideomycetes genomes: a test case for predicting lifestyles and emergence of pathogens.</title>
        <authorList>
            <person name="Haridas S."/>
            <person name="Albert R."/>
            <person name="Binder M."/>
            <person name="Bloem J."/>
            <person name="Labutti K."/>
            <person name="Salamov A."/>
            <person name="Andreopoulos B."/>
            <person name="Baker S."/>
            <person name="Barry K."/>
            <person name="Bills G."/>
            <person name="Bluhm B."/>
            <person name="Cannon C."/>
            <person name="Castanera R."/>
            <person name="Culley D."/>
            <person name="Daum C."/>
            <person name="Ezra D."/>
            <person name="Gonzalez J."/>
            <person name="Henrissat B."/>
            <person name="Kuo A."/>
            <person name="Liang C."/>
            <person name="Lipzen A."/>
            <person name="Lutzoni F."/>
            <person name="Magnuson J."/>
            <person name="Mondo S."/>
            <person name="Nolan M."/>
            <person name="Ohm R."/>
            <person name="Pangilinan J."/>
            <person name="Park H.-J."/>
            <person name="Ramirez L."/>
            <person name="Alfaro M."/>
            <person name="Sun H."/>
            <person name="Tritt A."/>
            <person name="Yoshinaga Y."/>
            <person name="Zwiers L.-H."/>
            <person name="Turgeon B."/>
            <person name="Goodwin S."/>
            <person name="Spatafora J."/>
            <person name="Crous P."/>
            <person name="Grigoriev I."/>
        </authorList>
    </citation>
    <scope>NUCLEOTIDE SEQUENCE</scope>
    <source>
        <strain evidence="2">CBS 113389</strain>
    </source>
</reference>
<dbReference type="OrthoDB" id="1681166at2759"/>
<sequence length="239" mass="25731">MSIEQPPKDAVSSDLDAQTSKQDDGQVDALQSATQPQPGSRSYNEMNFPFDENLFYSAPLAPPTTALPADDAEDEQAAAALETPHPPDFKPFFTLVEDPANSDHQHPTVHYLFSDDDPDILTSAVLDTLEAGGGSNDNSPNLRDSSERYVIVDVAADGKSVVSAASLSADWQAVRAELAPAPSFGEEASGGARGLMLKVSGQEREMKRRGQVQNAEDLDELIRSFNEQLEKLEQAAGKE</sequence>
<dbReference type="Gene3D" id="2.60.270.60">
    <property type="match status" value="1"/>
</dbReference>
<evidence type="ECO:0000313" key="3">
    <source>
        <dbReference type="Proteomes" id="UP000799767"/>
    </source>
</evidence>
<protein>
    <submittedName>
        <fullName evidence="2">Uncharacterized protein</fullName>
    </submittedName>
</protein>
<dbReference type="EMBL" id="MU001634">
    <property type="protein sequence ID" value="KAF2484150.1"/>
    <property type="molecule type" value="Genomic_DNA"/>
</dbReference>
<dbReference type="RefSeq" id="XP_033590720.1">
    <property type="nucleotide sequence ID" value="XM_033733247.1"/>
</dbReference>
<dbReference type="Proteomes" id="UP000799767">
    <property type="component" value="Unassembled WGS sequence"/>
</dbReference>
<dbReference type="AlphaFoldDB" id="A0A6A6PVJ0"/>
<gene>
    <name evidence="2" type="ORF">BDY17DRAFT_295101</name>
</gene>
<accession>A0A6A6PVJ0</accession>